<proteinExistence type="predicted"/>
<evidence type="ECO:0008006" key="2">
    <source>
        <dbReference type="Google" id="ProtNLM"/>
    </source>
</evidence>
<sequence length="196" mass="22055">FWEGDGGVYRTTLHFVQKDRRILEHIRSLLRVDSAICSDNGGMRPSITGYGRLRALFDLLGALVVIPGRVEQLRQLGVAVGSNEFVRSHEPTRHWFTGFWDAEGSSSVSQVDVTPVLAVQVSQKNRKVLEQCIELWGGGCICKGAGRDCSTLNFTGPLCWTVGEWLLETSRNTDKRGALHERMYSLQEYNRTRKGR</sequence>
<feature type="non-terminal residue" evidence="1">
    <location>
        <position position="1"/>
    </location>
</feature>
<comment type="caution">
    <text evidence="1">The sequence shown here is derived from an EMBL/GenBank/DDBJ whole genome shotgun (WGS) entry which is preliminary data.</text>
</comment>
<protein>
    <recommendedName>
        <fullName evidence="2">Homing endonuclease LAGLIDADG domain-containing protein</fullName>
    </recommendedName>
</protein>
<dbReference type="AlphaFoldDB" id="A0A0F9CXG1"/>
<evidence type="ECO:0000313" key="1">
    <source>
        <dbReference type="EMBL" id="KKL54068.1"/>
    </source>
</evidence>
<reference evidence="1" key="1">
    <citation type="journal article" date="2015" name="Nature">
        <title>Complex archaea that bridge the gap between prokaryotes and eukaryotes.</title>
        <authorList>
            <person name="Spang A."/>
            <person name="Saw J.H."/>
            <person name="Jorgensen S.L."/>
            <person name="Zaremba-Niedzwiedzka K."/>
            <person name="Martijn J."/>
            <person name="Lind A.E."/>
            <person name="van Eijk R."/>
            <person name="Schleper C."/>
            <person name="Guy L."/>
            <person name="Ettema T.J."/>
        </authorList>
    </citation>
    <scope>NUCLEOTIDE SEQUENCE</scope>
</reference>
<dbReference type="SUPFAM" id="SSF55608">
    <property type="entry name" value="Homing endonucleases"/>
    <property type="match status" value="1"/>
</dbReference>
<organism evidence="1">
    <name type="scientific">marine sediment metagenome</name>
    <dbReference type="NCBI Taxonomy" id="412755"/>
    <lineage>
        <taxon>unclassified sequences</taxon>
        <taxon>metagenomes</taxon>
        <taxon>ecological metagenomes</taxon>
    </lineage>
</organism>
<dbReference type="Gene3D" id="3.10.28.10">
    <property type="entry name" value="Homing endonucleases"/>
    <property type="match status" value="1"/>
</dbReference>
<dbReference type="InterPro" id="IPR027434">
    <property type="entry name" value="Homing_endonucl"/>
</dbReference>
<name>A0A0F9CXG1_9ZZZZ</name>
<gene>
    <name evidence="1" type="ORF">LCGC14_2269070</name>
</gene>
<dbReference type="EMBL" id="LAZR01031330">
    <property type="protein sequence ID" value="KKL54068.1"/>
    <property type="molecule type" value="Genomic_DNA"/>
</dbReference>
<accession>A0A0F9CXG1</accession>